<dbReference type="Pfam" id="PF01636">
    <property type="entry name" value="APH"/>
    <property type="match status" value="1"/>
</dbReference>
<proteinExistence type="predicted"/>
<gene>
    <name evidence="3" type="ORF">P0Y48_05605</name>
</gene>
<evidence type="ECO:0000256" key="1">
    <source>
        <dbReference type="SAM" id="MobiDB-lite"/>
    </source>
</evidence>
<dbReference type="EMBL" id="CP119321">
    <property type="protein sequence ID" value="WEK14678.1"/>
    <property type="molecule type" value="Genomic_DNA"/>
</dbReference>
<feature type="region of interest" description="Disordered" evidence="1">
    <location>
        <begin position="351"/>
        <end position="407"/>
    </location>
</feature>
<dbReference type="Proteomes" id="UP001213972">
    <property type="component" value="Chromosome"/>
</dbReference>
<dbReference type="InterPro" id="IPR002575">
    <property type="entry name" value="Aminoglycoside_PTrfase"/>
</dbReference>
<protein>
    <submittedName>
        <fullName evidence="3">Phosphotransferase</fullName>
    </submittedName>
</protein>
<feature type="domain" description="Aminoglycoside phosphotransferase" evidence="2">
    <location>
        <begin position="38"/>
        <end position="249"/>
    </location>
</feature>
<evidence type="ECO:0000313" key="4">
    <source>
        <dbReference type="Proteomes" id="UP001213972"/>
    </source>
</evidence>
<dbReference type="AlphaFoldDB" id="A0AAJ5W3T1"/>
<sequence>MARSPLTLAASVTSALPRAGVVSVAALSENAAGRYDSALATLDDGRQVVVRVPTDADADRDLRGEARALQALTAGVRAVLPLAAPVILGDTVLDARPVVVHSWLPGYRVDAGHVPPGPGVATELAAAIAAVHALPTSVVRDGGLPALDAAQVRAEAERLLDRAEATGALPFGLLRRWSAAVAADELWRFETTVVLGGVDPASFLFEDDADDVPRITGLLQWGGLSVGDPAVDLRWLASAPDARTDVLDAYAVSSPRAVDGALSERARLHAELEFASWLVHGHAAGSESVVADAVALLEALDESVRDAPPLAQDSVTVDDAFAAIGRVPQAAAVDTSMQTDTYDADALSEYTADDTGSSAPSEDETAPLELSDWVRPEPAGDATAAHADDDDPEAAARNALRRWTETA</sequence>
<dbReference type="Gene3D" id="3.90.1200.10">
    <property type="match status" value="1"/>
</dbReference>
<evidence type="ECO:0000259" key="2">
    <source>
        <dbReference type="Pfam" id="PF01636"/>
    </source>
</evidence>
<reference evidence="3" key="1">
    <citation type="submission" date="2023-03" db="EMBL/GenBank/DDBJ databases">
        <title>Andean soil-derived lignocellulolytic bacterial consortium as a source of novel taxa and putative plastic-active enzymes.</title>
        <authorList>
            <person name="Diaz-Garcia L."/>
            <person name="Chuvochina M."/>
            <person name="Feuerriegel G."/>
            <person name="Bunk B."/>
            <person name="Sproer C."/>
            <person name="Streit W.R."/>
            <person name="Rodriguez L.M."/>
            <person name="Overmann J."/>
            <person name="Jimenez D.J."/>
        </authorList>
    </citation>
    <scope>NUCLEOTIDE SEQUENCE</scope>
    <source>
        <strain evidence="3">MAG 4610</strain>
    </source>
</reference>
<evidence type="ECO:0000313" key="3">
    <source>
        <dbReference type="EMBL" id="WEK14678.1"/>
    </source>
</evidence>
<dbReference type="InterPro" id="IPR011009">
    <property type="entry name" value="Kinase-like_dom_sf"/>
</dbReference>
<accession>A0AAJ5W3T1</accession>
<name>A0AAJ5W3T1_9MICO</name>
<organism evidence="3 4">
    <name type="scientific">Candidatus Microbacterium phytovorans</name>
    <dbReference type="NCBI Taxonomy" id="3121374"/>
    <lineage>
        <taxon>Bacteria</taxon>
        <taxon>Bacillati</taxon>
        <taxon>Actinomycetota</taxon>
        <taxon>Actinomycetes</taxon>
        <taxon>Micrococcales</taxon>
        <taxon>Microbacteriaceae</taxon>
        <taxon>Microbacterium</taxon>
    </lineage>
</organism>
<dbReference type="SUPFAM" id="SSF56112">
    <property type="entry name" value="Protein kinase-like (PK-like)"/>
    <property type="match status" value="1"/>
</dbReference>